<dbReference type="EMBL" id="CDMY01000241">
    <property type="protein sequence ID" value="CEL95921.1"/>
    <property type="molecule type" value="Genomic_DNA"/>
</dbReference>
<evidence type="ECO:0000313" key="3">
    <source>
        <dbReference type="Proteomes" id="UP000041254"/>
    </source>
</evidence>
<proteinExistence type="predicted"/>
<name>A0A0G4EHF0_VITBC</name>
<dbReference type="InParanoid" id="A0A0G4EHF0"/>
<protein>
    <submittedName>
        <fullName evidence="2">Uncharacterized protein</fullName>
    </submittedName>
</protein>
<reference evidence="2 3" key="1">
    <citation type="submission" date="2014-11" db="EMBL/GenBank/DDBJ databases">
        <authorList>
            <person name="Zhu J."/>
            <person name="Qi W."/>
            <person name="Song R."/>
        </authorList>
    </citation>
    <scope>NUCLEOTIDE SEQUENCE [LARGE SCALE GENOMIC DNA]</scope>
</reference>
<dbReference type="AlphaFoldDB" id="A0A0G4EHF0"/>
<evidence type="ECO:0000256" key="1">
    <source>
        <dbReference type="SAM" id="MobiDB-lite"/>
    </source>
</evidence>
<feature type="region of interest" description="Disordered" evidence="1">
    <location>
        <begin position="44"/>
        <end position="65"/>
    </location>
</feature>
<feature type="compositionally biased region" description="Polar residues" evidence="1">
    <location>
        <begin position="178"/>
        <end position="188"/>
    </location>
</feature>
<dbReference type="PhylomeDB" id="A0A0G4EHF0"/>
<feature type="region of interest" description="Disordered" evidence="1">
    <location>
        <begin position="149"/>
        <end position="209"/>
    </location>
</feature>
<dbReference type="Proteomes" id="UP000041254">
    <property type="component" value="Unassembled WGS sequence"/>
</dbReference>
<organism evidence="2 3">
    <name type="scientific">Vitrella brassicaformis (strain CCMP3155)</name>
    <dbReference type="NCBI Taxonomy" id="1169540"/>
    <lineage>
        <taxon>Eukaryota</taxon>
        <taxon>Sar</taxon>
        <taxon>Alveolata</taxon>
        <taxon>Colpodellida</taxon>
        <taxon>Vitrellaceae</taxon>
        <taxon>Vitrella</taxon>
    </lineage>
</organism>
<keyword evidence="3" id="KW-1185">Reference proteome</keyword>
<sequence length="209" mass="22706">MRSRRRGHVVVHLPRPDDRTVTGLRHMRTSDLFNVFRIQRSGEVSTQLEAGKTSSDESSGQPELSDVSAGITLHDLQANLCYVVDELVSREQAHQAALRRTARSDLETADNEASIDQQHTGGWRGLYEAFRKAKRALIEKGSRPEAIPEVLASAPTVVETPHDGDVEDVPMSGGSPPVGSTQSRQSGPHTAALTPPLQPHASRLAPAEQ</sequence>
<feature type="compositionally biased region" description="Polar residues" evidence="1">
    <location>
        <begin position="44"/>
        <end position="62"/>
    </location>
</feature>
<gene>
    <name evidence="2" type="ORF">Vbra_1659</name>
</gene>
<evidence type="ECO:0000313" key="2">
    <source>
        <dbReference type="EMBL" id="CEL95921.1"/>
    </source>
</evidence>
<accession>A0A0G4EHF0</accession>
<dbReference type="VEuPathDB" id="CryptoDB:Vbra_1659"/>